<dbReference type="STRING" id="1549855.AY555_01140"/>
<name>A0A143DBA0_9PROT</name>
<dbReference type="PANTHER" id="PTHR43763:SF6">
    <property type="entry name" value="XAA-PRO AMINOPEPTIDASE 1"/>
    <property type="match status" value="1"/>
</dbReference>
<proteinExistence type="inferred from homology"/>
<evidence type="ECO:0000313" key="4">
    <source>
        <dbReference type="EMBL" id="AMW34007.1"/>
    </source>
</evidence>
<dbReference type="EMBL" id="CP014525">
    <property type="protein sequence ID" value="AMW34007.1"/>
    <property type="molecule type" value="Genomic_DNA"/>
</dbReference>
<dbReference type="InterPro" id="IPR050422">
    <property type="entry name" value="X-Pro_aminopeptidase_P"/>
</dbReference>
<dbReference type="GO" id="GO:0070006">
    <property type="term" value="F:metalloaminopeptidase activity"/>
    <property type="evidence" value="ECO:0007669"/>
    <property type="project" value="InterPro"/>
</dbReference>
<dbReference type="InterPro" id="IPR036005">
    <property type="entry name" value="Creatinase/aminopeptidase-like"/>
</dbReference>
<dbReference type="PANTHER" id="PTHR43763">
    <property type="entry name" value="XAA-PRO AMINOPEPTIDASE 1"/>
    <property type="match status" value="1"/>
</dbReference>
<keyword evidence="5" id="KW-1185">Reference proteome</keyword>
<dbReference type="Pfam" id="PF16188">
    <property type="entry name" value="Peptidase_M24_C"/>
    <property type="match status" value="1"/>
</dbReference>
<keyword evidence="2" id="KW-0479">Metal-binding</keyword>
<dbReference type="FunFam" id="3.90.230.10:FF:000009">
    <property type="entry name" value="xaa-Pro aminopeptidase 2"/>
    <property type="match status" value="1"/>
</dbReference>
<evidence type="ECO:0000256" key="2">
    <source>
        <dbReference type="ARBA" id="ARBA00022723"/>
    </source>
</evidence>
<keyword evidence="3" id="KW-0378">Hydrolase</keyword>
<dbReference type="Proteomes" id="UP000076066">
    <property type="component" value="Chromosome"/>
</dbReference>
<dbReference type="AlphaFoldDB" id="A0A143DBA0"/>
<dbReference type="KEGG" id="hjo:AY555_01140"/>
<dbReference type="InterPro" id="IPR032416">
    <property type="entry name" value="Peptidase_M24_C"/>
</dbReference>
<sequence>MNREQQASRLARLRETLLNQGVDGFLVPRPDEYQGEYVPPSSERLAWLTGFTGSAGIAVVLPDQAGLFVDGRYTIQAREETDGGLYRHCHLTDFPPSKWLESHIRPGQVIGFDPWLHTAGSLEKIRSVLERVGARLAPLVPNPVDVVWDDRPALPEAPAVPHPLKYAGVSASEKILQIAGLLSASGVHAAVLGVPESVCWLLNIRGSDVPCTPLVLCYALVHANATMDLYIDPVKVTAEVRDHLADMASPVSVRLHDRALFVDGLRGLSGKKVRVDRQTGTVAITDILSSSGAVVCVGDDPCALPRACKNSIELRGARAAHHRDAIAMVRFLGWLDRTLQAGEAPGEYQVAEMLQGFRRDLEHFRGPSFETISAAGHHGAICHYRVSRESDVPVTSGPLYLVDSGGQFLDGTTDVTRTVVSGVVEPEHLRRYTQVLKGHIALATVRFPEGTTGSQLDVLARRFLWDDGLDYDHGTGHGVGSYLSVHEGPQRISKLPASVPLCPGMILSNEPGYYKDGAYGIRIEMLQVVVELFPQPPDAIRTMLGFETLTLVPLDHRLIDHSLLTDDERAWIDAYHHRIFRDVSAFLKEEDRVWLGQMTRPLRDSCQG</sequence>
<dbReference type="OrthoDB" id="9806388at2"/>
<organism evidence="4 5">
    <name type="scientific">Haematospirillum jordaniae</name>
    <dbReference type="NCBI Taxonomy" id="1549855"/>
    <lineage>
        <taxon>Bacteria</taxon>
        <taxon>Pseudomonadati</taxon>
        <taxon>Pseudomonadota</taxon>
        <taxon>Alphaproteobacteria</taxon>
        <taxon>Rhodospirillales</taxon>
        <taxon>Novispirillaceae</taxon>
        <taxon>Haematospirillum</taxon>
    </lineage>
</organism>
<evidence type="ECO:0000256" key="1">
    <source>
        <dbReference type="ARBA" id="ARBA00008766"/>
    </source>
</evidence>
<evidence type="ECO:0000313" key="5">
    <source>
        <dbReference type="Proteomes" id="UP000076066"/>
    </source>
</evidence>
<dbReference type="GeneID" id="53315762"/>
<evidence type="ECO:0000256" key="3">
    <source>
        <dbReference type="ARBA" id="ARBA00022801"/>
    </source>
</evidence>
<accession>A0A143DBA0</accession>
<dbReference type="Gene3D" id="3.90.230.10">
    <property type="entry name" value="Creatinase/methionine aminopeptidase superfamily"/>
    <property type="match status" value="1"/>
</dbReference>
<protein>
    <submittedName>
        <fullName evidence="4">X-Pro aminopeptidase</fullName>
    </submittedName>
</protein>
<keyword evidence="4" id="KW-0031">Aminopeptidase</keyword>
<dbReference type="Pfam" id="PF16189">
    <property type="entry name" value="Creatinase_N_2"/>
    <property type="match status" value="1"/>
</dbReference>
<comment type="similarity">
    <text evidence="1">Belongs to the peptidase M24B family.</text>
</comment>
<dbReference type="GO" id="GO:0005737">
    <property type="term" value="C:cytoplasm"/>
    <property type="evidence" value="ECO:0007669"/>
    <property type="project" value="UniProtKB-ARBA"/>
</dbReference>
<gene>
    <name evidence="4" type="ORF">AY555_01140</name>
</gene>
<dbReference type="Pfam" id="PF01321">
    <property type="entry name" value="Creatinase_N"/>
    <property type="match status" value="1"/>
</dbReference>
<reference evidence="4 5" key="1">
    <citation type="submission" date="2016-02" db="EMBL/GenBank/DDBJ databases">
        <title>Complete Genome of H5569, the type strain of the newly described species Haematospirillium jordaniae.</title>
        <authorList>
            <person name="Nicholson A.C."/>
            <person name="Humrighouse B.W."/>
            <person name="Loparov V."/>
            <person name="McQuiston J.R."/>
        </authorList>
    </citation>
    <scope>NUCLEOTIDE SEQUENCE [LARGE SCALE GENOMIC DNA]</scope>
    <source>
        <strain evidence="4 5">H5569</strain>
    </source>
</reference>
<dbReference type="RefSeq" id="WP_066132311.1">
    <property type="nucleotide sequence ID" value="NZ_CP014525.1"/>
</dbReference>
<dbReference type="Gene3D" id="3.40.350.10">
    <property type="entry name" value="Creatinase/prolidase N-terminal domain"/>
    <property type="match status" value="2"/>
</dbReference>
<dbReference type="InterPro" id="IPR000994">
    <property type="entry name" value="Pept_M24"/>
</dbReference>
<dbReference type="InterPro" id="IPR000587">
    <property type="entry name" value="Creatinase_N"/>
</dbReference>
<dbReference type="SUPFAM" id="SSF55920">
    <property type="entry name" value="Creatinase/aminopeptidase"/>
    <property type="match status" value="1"/>
</dbReference>
<dbReference type="InterPro" id="IPR029149">
    <property type="entry name" value="Creatin/AminoP/Spt16_N"/>
</dbReference>
<dbReference type="GO" id="GO:0046872">
    <property type="term" value="F:metal ion binding"/>
    <property type="evidence" value="ECO:0007669"/>
    <property type="project" value="UniProtKB-KW"/>
</dbReference>
<dbReference type="Pfam" id="PF00557">
    <property type="entry name" value="Peptidase_M24"/>
    <property type="match status" value="1"/>
</dbReference>
<keyword evidence="4" id="KW-0645">Protease</keyword>
<dbReference type="InterPro" id="IPR033740">
    <property type="entry name" value="Pept_M24B"/>
</dbReference>
<dbReference type="CDD" id="cd01085">
    <property type="entry name" value="APP"/>
    <property type="match status" value="1"/>
</dbReference>
<dbReference type="SUPFAM" id="SSF53092">
    <property type="entry name" value="Creatinase/prolidase N-terminal domain"/>
    <property type="match status" value="1"/>
</dbReference>